<evidence type="ECO:0000259" key="1">
    <source>
        <dbReference type="Pfam" id="PF13649"/>
    </source>
</evidence>
<gene>
    <name evidence="2" type="ordered locus">Spiaf_2626</name>
</gene>
<organism evidence="2 3">
    <name type="scientific">Spirochaeta africana (strain ATCC 700263 / DSM 8902 / Z-7692)</name>
    <dbReference type="NCBI Taxonomy" id="889378"/>
    <lineage>
        <taxon>Bacteria</taxon>
        <taxon>Pseudomonadati</taxon>
        <taxon>Spirochaetota</taxon>
        <taxon>Spirochaetia</taxon>
        <taxon>Spirochaetales</taxon>
        <taxon>Spirochaetaceae</taxon>
        <taxon>Spirochaeta</taxon>
    </lineage>
</organism>
<dbReference type="HOGENOM" id="CLU_069129_5_0_12"/>
<dbReference type="Gene3D" id="2.20.25.110">
    <property type="entry name" value="S-adenosyl-L-methionine-dependent methyltransferases"/>
    <property type="match status" value="1"/>
</dbReference>
<keyword evidence="2" id="KW-0489">Methyltransferase</keyword>
<feature type="domain" description="Methyltransferase" evidence="1">
    <location>
        <begin position="48"/>
        <end position="145"/>
    </location>
</feature>
<keyword evidence="2" id="KW-0808">Transferase</keyword>
<dbReference type="GO" id="GO:0008168">
    <property type="term" value="F:methyltransferase activity"/>
    <property type="evidence" value="ECO:0007669"/>
    <property type="project" value="UniProtKB-KW"/>
</dbReference>
<dbReference type="KEGG" id="sfc:Spiaf_2626"/>
<dbReference type="Proteomes" id="UP000007383">
    <property type="component" value="Chromosome"/>
</dbReference>
<dbReference type="InterPro" id="IPR041698">
    <property type="entry name" value="Methyltransf_25"/>
</dbReference>
<keyword evidence="2" id="KW-0830">Ubiquinone</keyword>
<dbReference type="STRING" id="889378.Spiaf_2626"/>
<dbReference type="PANTHER" id="PTHR43591:SF110">
    <property type="entry name" value="RHODANESE DOMAIN-CONTAINING PROTEIN"/>
    <property type="match status" value="1"/>
</dbReference>
<evidence type="ECO:0000313" key="2">
    <source>
        <dbReference type="EMBL" id="AFG38652.1"/>
    </source>
</evidence>
<dbReference type="Gene3D" id="3.40.50.150">
    <property type="entry name" value="Vaccinia Virus protein VP39"/>
    <property type="match status" value="1"/>
</dbReference>
<dbReference type="InterPro" id="IPR029063">
    <property type="entry name" value="SAM-dependent_MTases_sf"/>
</dbReference>
<dbReference type="PATRIC" id="fig|889378.3.peg.2599"/>
<name>H9UMA9_SPIAZ</name>
<keyword evidence="3" id="KW-1185">Reference proteome</keyword>
<dbReference type="PANTHER" id="PTHR43591">
    <property type="entry name" value="METHYLTRANSFERASE"/>
    <property type="match status" value="1"/>
</dbReference>
<reference evidence="3" key="1">
    <citation type="journal article" date="2013" name="Stand. Genomic Sci.">
        <title>Complete genome sequence of the halophilic bacterium Spirochaeta africana type strain (Z-7692(T)) from the alkaline Lake Magadi in the East African Rift.</title>
        <authorList>
            <person name="Liolos K."/>
            <person name="Abt B."/>
            <person name="Scheuner C."/>
            <person name="Teshima H."/>
            <person name="Held B."/>
            <person name="Lapidus A."/>
            <person name="Nolan M."/>
            <person name="Lucas S."/>
            <person name="Deshpande S."/>
            <person name="Cheng J.F."/>
            <person name="Tapia R."/>
            <person name="Goodwin L.A."/>
            <person name="Pitluck S."/>
            <person name="Pagani I."/>
            <person name="Ivanova N."/>
            <person name="Mavromatis K."/>
            <person name="Mikhailova N."/>
            <person name="Huntemann M."/>
            <person name="Pati A."/>
            <person name="Chen A."/>
            <person name="Palaniappan K."/>
            <person name="Land M."/>
            <person name="Rohde M."/>
            <person name="Tindall B.J."/>
            <person name="Detter J.C."/>
            <person name="Goker M."/>
            <person name="Bristow J."/>
            <person name="Eisen J.A."/>
            <person name="Markowitz V."/>
            <person name="Hugenholtz P."/>
            <person name="Woyke T."/>
            <person name="Klenk H.P."/>
            <person name="Kyrpides N.C."/>
        </authorList>
    </citation>
    <scope>NUCLEOTIDE SEQUENCE</scope>
    <source>
        <strain evidence="3">ATCC 700263 / DSM 8902 / Z-7692</strain>
    </source>
</reference>
<dbReference type="CDD" id="cd02440">
    <property type="entry name" value="AdoMet_MTases"/>
    <property type="match status" value="1"/>
</dbReference>
<evidence type="ECO:0000313" key="3">
    <source>
        <dbReference type="Proteomes" id="UP000007383"/>
    </source>
</evidence>
<dbReference type="Pfam" id="PF13649">
    <property type="entry name" value="Methyltransf_25"/>
    <property type="match status" value="1"/>
</dbReference>
<dbReference type="EMBL" id="CP003282">
    <property type="protein sequence ID" value="AFG38652.1"/>
    <property type="molecule type" value="Genomic_DNA"/>
</dbReference>
<accession>H9UMA9</accession>
<dbReference type="AlphaFoldDB" id="H9UMA9"/>
<protein>
    <submittedName>
        <fullName evidence="2">Methylase involved in ubiquinone/menaquinone biosynthesis</fullName>
    </submittedName>
</protein>
<sequence length="255" mass="28889">MKNMQDGSAAPYSLFARYYDLAWAEYAGYCRDLILAAEESALRPLRRVCDAACGTGVLLELLQDEWQVTAGRELMGFDLSPQMLRQARTRLPGVPLRQADVRDPFPFPGPIDLVTCMHDSLNYLLDPEDLAGFFYRVRRVLAPDGVLICDLNTPDLYRYGADRTAAGNSEDYLLQGQRIRETMRYDEQQRVGITRLEFPEGIEEHRQRAWSPPEVVQLLRESGLHPSDMIEVEEEPDGYGAPRPSGKMVYVAVKA</sequence>
<dbReference type="GO" id="GO:0032259">
    <property type="term" value="P:methylation"/>
    <property type="evidence" value="ECO:0007669"/>
    <property type="project" value="UniProtKB-KW"/>
</dbReference>
<dbReference type="eggNOG" id="COG2226">
    <property type="taxonomic scope" value="Bacteria"/>
</dbReference>
<proteinExistence type="predicted"/>
<dbReference type="SUPFAM" id="SSF53335">
    <property type="entry name" value="S-adenosyl-L-methionine-dependent methyltransferases"/>
    <property type="match status" value="1"/>
</dbReference>